<evidence type="ECO:0000313" key="1">
    <source>
        <dbReference type="EMBL" id="MFC7181504.1"/>
    </source>
</evidence>
<dbReference type="Proteomes" id="UP001596435">
    <property type="component" value="Unassembled WGS sequence"/>
</dbReference>
<dbReference type="RefSeq" id="WP_345703786.1">
    <property type="nucleotide sequence ID" value="NZ_BAABKV010000001.1"/>
</dbReference>
<accession>A0ABW2FW87</accession>
<name>A0ABW2FW87_9ACTN</name>
<proteinExistence type="predicted"/>
<organism evidence="1 2">
    <name type="scientific">Kitasatospora paranensis</name>
    <dbReference type="NCBI Taxonomy" id="258053"/>
    <lineage>
        <taxon>Bacteria</taxon>
        <taxon>Bacillati</taxon>
        <taxon>Actinomycetota</taxon>
        <taxon>Actinomycetes</taxon>
        <taxon>Kitasatosporales</taxon>
        <taxon>Streptomycetaceae</taxon>
        <taxon>Kitasatospora</taxon>
    </lineage>
</organism>
<comment type="caution">
    <text evidence="1">The sequence shown here is derived from an EMBL/GenBank/DDBJ whole genome shotgun (WGS) entry which is preliminary data.</text>
</comment>
<reference evidence="2" key="1">
    <citation type="journal article" date="2019" name="Int. J. Syst. Evol. Microbiol.">
        <title>The Global Catalogue of Microorganisms (GCM) 10K type strain sequencing project: providing services to taxonomists for standard genome sequencing and annotation.</title>
        <authorList>
            <consortium name="The Broad Institute Genomics Platform"/>
            <consortium name="The Broad Institute Genome Sequencing Center for Infectious Disease"/>
            <person name="Wu L."/>
            <person name="Ma J."/>
        </authorList>
    </citation>
    <scope>NUCLEOTIDE SEQUENCE [LARGE SCALE GENOMIC DNA]</scope>
    <source>
        <strain evidence="2">CGMCC 1.12859</strain>
    </source>
</reference>
<sequence length="149" mass="16164">MSTERGSAITIARTQALRSPLPGHEAGLPADAPWLRARAQRFARAAGLRFLLVLDTAQYTRLTGQQIGVEVVGRAYRGPESARLTVPLLYLQQAALATRTEADQVLAHEVTHLKWPSYGHKVTAFDRAQWLLDQVGASLEACGPGYAGC</sequence>
<dbReference type="EMBL" id="JBHTAJ010000032">
    <property type="protein sequence ID" value="MFC7181504.1"/>
    <property type="molecule type" value="Genomic_DNA"/>
</dbReference>
<gene>
    <name evidence="1" type="ORF">ACFQMG_18290</name>
</gene>
<evidence type="ECO:0000313" key="2">
    <source>
        <dbReference type="Proteomes" id="UP001596435"/>
    </source>
</evidence>
<protein>
    <submittedName>
        <fullName evidence="1">Uncharacterized protein</fullName>
    </submittedName>
</protein>
<keyword evidence="2" id="KW-1185">Reference proteome</keyword>